<sequence length="100" mass="11568">MTSNTDCYSCKKYGEYCEYANMYGNCLSTACKKVTPIMSEISPVLPDYRIVHRKDGVYDLYDSLRWLMSRGCIDDILNFLSTASKYSTIRIVFEDKSLEE</sequence>
<evidence type="ECO:0000313" key="1">
    <source>
        <dbReference type="EMBL" id="DAF48960.1"/>
    </source>
</evidence>
<dbReference type="EMBL" id="BK032577">
    <property type="protein sequence ID" value="DAF48960.1"/>
    <property type="molecule type" value="Genomic_DNA"/>
</dbReference>
<reference evidence="1" key="1">
    <citation type="journal article" date="2021" name="Proc. Natl. Acad. Sci. U.S.A.">
        <title>A Catalog of Tens of Thousands of Viruses from Human Metagenomes Reveals Hidden Associations with Chronic Diseases.</title>
        <authorList>
            <person name="Tisza M.J."/>
            <person name="Buck C.B."/>
        </authorList>
    </citation>
    <scope>NUCLEOTIDE SEQUENCE</scope>
    <source>
        <strain evidence="1">Ctnpt50</strain>
    </source>
</reference>
<protein>
    <submittedName>
        <fullName evidence="1">Uncharacterized protein</fullName>
    </submittedName>
</protein>
<accession>A0A8S5SDE4</accession>
<organism evidence="1">
    <name type="scientific">Siphoviridae sp. ctnpt50</name>
    <dbReference type="NCBI Taxonomy" id="2827941"/>
    <lineage>
        <taxon>Viruses</taxon>
        <taxon>Duplodnaviria</taxon>
        <taxon>Heunggongvirae</taxon>
        <taxon>Uroviricota</taxon>
        <taxon>Caudoviricetes</taxon>
    </lineage>
</organism>
<name>A0A8S5SDE4_9CAUD</name>
<proteinExistence type="predicted"/>